<organism evidence="1 2">
    <name type="scientific">Lithocarpus litseifolius</name>
    <dbReference type="NCBI Taxonomy" id="425828"/>
    <lineage>
        <taxon>Eukaryota</taxon>
        <taxon>Viridiplantae</taxon>
        <taxon>Streptophyta</taxon>
        <taxon>Embryophyta</taxon>
        <taxon>Tracheophyta</taxon>
        <taxon>Spermatophyta</taxon>
        <taxon>Magnoliopsida</taxon>
        <taxon>eudicotyledons</taxon>
        <taxon>Gunneridae</taxon>
        <taxon>Pentapetalae</taxon>
        <taxon>rosids</taxon>
        <taxon>fabids</taxon>
        <taxon>Fagales</taxon>
        <taxon>Fagaceae</taxon>
        <taxon>Lithocarpus</taxon>
    </lineage>
</organism>
<proteinExistence type="predicted"/>
<sequence>MTDCEDGFSPQWQSTSWYDWLHTDGGLYSNFTLDMDFELYTMQSSSVAAESKLKDIIALVTSVPMKRKEYKLSTNTFWDKAICDCSDAFGTSLFG</sequence>
<gene>
    <name evidence="1" type="ORF">SO802_024491</name>
</gene>
<comment type="caution">
    <text evidence="1">The sequence shown here is derived from an EMBL/GenBank/DDBJ whole genome shotgun (WGS) entry which is preliminary data.</text>
</comment>
<evidence type="ECO:0000313" key="1">
    <source>
        <dbReference type="EMBL" id="KAK9994788.1"/>
    </source>
</evidence>
<accession>A0AAW2CBD6</accession>
<reference evidence="1 2" key="1">
    <citation type="submission" date="2024-01" db="EMBL/GenBank/DDBJ databases">
        <title>A telomere-to-telomere, gap-free genome of sweet tea (Lithocarpus litseifolius).</title>
        <authorList>
            <person name="Zhou J."/>
        </authorList>
    </citation>
    <scope>NUCLEOTIDE SEQUENCE [LARGE SCALE GENOMIC DNA]</scope>
    <source>
        <strain evidence="1">Zhou-2022a</strain>
        <tissue evidence="1">Leaf</tissue>
    </source>
</reference>
<name>A0AAW2CBD6_9ROSI</name>
<dbReference type="AlphaFoldDB" id="A0AAW2CBD6"/>
<evidence type="ECO:0000313" key="2">
    <source>
        <dbReference type="Proteomes" id="UP001459277"/>
    </source>
</evidence>
<dbReference type="Proteomes" id="UP001459277">
    <property type="component" value="Unassembled WGS sequence"/>
</dbReference>
<keyword evidence="2" id="KW-1185">Reference proteome</keyword>
<protein>
    <submittedName>
        <fullName evidence="1">Uncharacterized protein</fullName>
    </submittedName>
</protein>
<dbReference type="EMBL" id="JAZDWU010000008">
    <property type="protein sequence ID" value="KAK9994788.1"/>
    <property type="molecule type" value="Genomic_DNA"/>
</dbReference>